<gene>
    <name evidence="1" type="ORF">CHU93_03830</name>
</gene>
<evidence type="ECO:0008006" key="3">
    <source>
        <dbReference type="Google" id="ProtNLM"/>
    </source>
</evidence>
<dbReference type="EMBL" id="NOXT01000082">
    <property type="protein sequence ID" value="OYQ32039.1"/>
    <property type="molecule type" value="Genomic_DNA"/>
</dbReference>
<dbReference type="InterPro" id="IPR052184">
    <property type="entry name" value="SDR_enzymes"/>
</dbReference>
<protein>
    <recommendedName>
        <fullName evidence="3">Short-chain dehydrogenase</fullName>
    </recommendedName>
</protein>
<dbReference type="PANTHER" id="PTHR45458">
    <property type="entry name" value="SHORT-CHAIN DEHYDROGENASE/REDUCTASE SDR"/>
    <property type="match status" value="1"/>
</dbReference>
<dbReference type="Gene3D" id="3.40.50.720">
    <property type="entry name" value="NAD(P)-binding Rossmann-like Domain"/>
    <property type="match status" value="1"/>
</dbReference>
<organism evidence="1 2">
    <name type="scientific">Sandarakinorhabdus cyanobacteriorum</name>
    <dbReference type="NCBI Taxonomy" id="1981098"/>
    <lineage>
        <taxon>Bacteria</taxon>
        <taxon>Pseudomonadati</taxon>
        <taxon>Pseudomonadota</taxon>
        <taxon>Alphaproteobacteria</taxon>
        <taxon>Sphingomonadales</taxon>
        <taxon>Sphingosinicellaceae</taxon>
        <taxon>Sandarakinorhabdus</taxon>
    </lineage>
</organism>
<name>A0A255YS68_9SPHN</name>
<reference evidence="1 2" key="1">
    <citation type="submission" date="2017-07" db="EMBL/GenBank/DDBJ databases">
        <title>Sandarakinorhabdus cyanobacteriorum sp. nov., a novel bacterium isolated from cyanobacterial aggregates in a eutrophic lake.</title>
        <authorList>
            <person name="Cai H."/>
        </authorList>
    </citation>
    <scope>NUCLEOTIDE SEQUENCE [LARGE SCALE GENOMIC DNA]</scope>
    <source>
        <strain evidence="1 2">TH057</strain>
    </source>
</reference>
<dbReference type="OrthoDB" id="9785826at2"/>
<proteinExistence type="predicted"/>
<dbReference type="InterPro" id="IPR036291">
    <property type="entry name" value="NAD(P)-bd_dom_sf"/>
</dbReference>
<sequence length="221" mass="22919">MPSALILGASRGIGLGLVHELQSRGWQVTATHRGPAPELAATGARTAVVDMDDDATLAALAADLAGERFDHVLINAGISGNRADTASNVSREAMAQLFWTNSIAPIRAARRLLPLVKDGGSIGFMTSILGSVGGRSTAWAELYSASKAALNSLTRGFAVQDVGQRPVAVLNLHPGWVKTAMGGADADIDVATSVKGLANVIEAAHPPGQRYLDYTGATIPW</sequence>
<dbReference type="AlphaFoldDB" id="A0A255YS68"/>
<dbReference type="RefSeq" id="WP_094472836.1">
    <property type="nucleotide sequence ID" value="NZ_NOXT01000082.1"/>
</dbReference>
<dbReference type="Proteomes" id="UP000216991">
    <property type="component" value="Unassembled WGS sequence"/>
</dbReference>
<dbReference type="PANTHER" id="PTHR45458:SF1">
    <property type="entry name" value="SHORT CHAIN DEHYDROGENASE"/>
    <property type="match status" value="1"/>
</dbReference>
<evidence type="ECO:0000313" key="2">
    <source>
        <dbReference type="Proteomes" id="UP000216991"/>
    </source>
</evidence>
<comment type="caution">
    <text evidence="1">The sequence shown here is derived from an EMBL/GenBank/DDBJ whole genome shotgun (WGS) entry which is preliminary data.</text>
</comment>
<dbReference type="InterPro" id="IPR002347">
    <property type="entry name" value="SDR_fam"/>
</dbReference>
<accession>A0A255YS68</accession>
<keyword evidence="2" id="KW-1185">Reference proteome</keyword>
<dbReference type="SUPFAM" id="SSF51735">
    <property type="entry name" value="NAD(P)-binding Rossmann-fold domains"/>
    <property type="match status" value="1"/>
</dbReference>
<dbReference type="GO" id="GO:0016616">
    <property type="term" value="F:oxidoreductase activity, acting on the CH-OH group of donors, NAD or NADP as acceptor"/>
    <property type="evidence" value="ECO:0007669"/>
    <property type="project" value="TreeGrafter"/>
</dbReference>
<dbReference type="PRINTS" id="PR00081">
    <property type="entry name" value="GDHRDH"/>
</dbReference>
<evidence type="ECO:0000313" key="1">
    <source>
        <dbReference type="EMBL" id="OYQ32039.1"/>
    </source>
</evidence>
<dbReference type="Pfam" id="PF00106">
    <property type="entry name" value="adh_short"/>
    <property type="match status" value="1"/>
</dbReference>